<dbReference type="GO" id="GO:0005886">
    <property type="term" value="C:plasma membrane"/>
    <property type="evidence" value="ECO:0007669"/>
    <property type="project" value="TreeGrafter"/>
</dbReference>
<gene>
    <name evidence="8" type="ORF">BCR38DRAFT_423043</name>
</gene>
<dbReference type="GeneID" id="63775782"/>
<dbReference type="RefSeq" id="XP_040718669.1">
    <property type="nucleotide sequence ID" value="XM_040859570.1"/>
</dbReference>
<dbReference type="GO" id="GO:0070941">
    <property type="term" value="P:eisosome assembly"/>
    <property type="evidence" value="ECO:0007669"/>
    <property type="project" value="TreeGrafter"/>
</dbReference>
<dbReference type="AlphaFoldDB" id="A0A1Y2EA12"/>
<dbReference type="STRING" id="1141098.A0A1Y2EA12"/>
<proteinExistence type="predicted"/>
<dbReference type="GO" id="GO:0032126">
    <property type="term" value="C:eisosome"/>
    <property type="evidence" value="ECO:0007669"/>
    <property type="project" value="TreeGrafter"/>
</dbReference>
<evidence type="ECO:0000313" key="9">
    <source>
        <dbReference type="Proteomes" id="UP000193689"/>
    </source>
</evidence>
<comment type="caution">
    <text evidence="8">The sequence shown here is derived from an EMBL/GenBank/DDBJ whole genome shotgun (WGS) entry which is preliminary data.</text>
</comment>
<dbReference type="GO" id="GO:0072659">
    <property type="term" value="P:protein localization to plasma membrane"/>
    <property type="evidence" value="ECO:0007669"/>
    <property type="project" value="TreeGrafter"/>
</dbReference>
<feature type="chain" id="PRO_5012440724" evidence="6">
    <location>
        <begin position="23"/>
        <end position="186"/>
    </location>
</feature>
<keyword evidence="2 5" id="KW-0812">Transmembrane</keyword>
<keyword evidence="3 5" id="KW-1133">Transmembrane helix</keyword>
<evidence type="ECO:0000256" key="5">
    <source>
        <dbReference type="SAM" id="Phobius"/>
    </source>
</evidence>
<evidence type="ECO:0000256" key="4">
    <source>
        <dbReference type="ARBA" id="ARBA00023136"/>
    </source>
</evidence>
<name>A0A1Y2EA12_9PEZI</name>
<organism evidence="8 9">
    <name type="scientific">Pseudomassariella vexata</name>
    <dbReference type="NCBI Taxonomy" id="1141098"/>
    <lineage>
        <taxon>Eukaryota</taxon>
        <taxon>Fungi</taxon>
        <taxon>Dikarya</taxon>
        <taxon>Ascomycota</taxon>
        <taxon>Pezizomycotina</taxon>
        <taxon>Sordariomycetes</taxon>
        <taxon>Xylariomycetidae</taxon>
        <taxon>Amphisphaeriales</taxon>
        <taxon>Pseudomassariaceae</taxon>
        <taxon>Pseudomassariella</taxon>
    </lineage>
</organism>
<feature type="transmembrane region" description="Helical" evidence="5">
    <location>
        <begin position="44"/>
        <end position="63"/>
    </location>
</feature>
<dbReference type="Pfam" id="PF01284">
    <property type="entry name" value="MARVEL"/>
    <property type="match status" value="1"/>
</dbReference>
<dbReference type="PANTHER" id="PTHR28165">
    <property type="entry name" value="NON-CLASSICAL EXPORT PROTEIN 2-RELATED"/>
    <property type="match status" value="1"/>
</dbReference>
<evidence type="ECO:0000259" key="7">
    <source>
        <dbReference type="Pfam" id="PF01284"/>
    </source>
</evidence>
<dbReference type="PANTHER" id="PTHR28165:SF2">
    <property type="entry name" value="MARVEL DOMAIN-CONTAINING PROTEIN"/>
    <property type="match status" value="1"/>
</dbReference>
<evidence type="ECO:0000256" key="1">
    <source>
        <dbReference type="ARBA" id="ARBA00004141"/>
    </source>
</evidence>
<keyword evidence="9" id="KW-1185">Reference proteome</keyword>
<sequence>MISVAAMGVRGFLLLFSAVVLALSVSVAKEQRFEAVPTQTSFSSFVGAFGLVVSAIGLLALWLNRIPALFVMGADVVTSIFFLAAGIALTLGLKSVSNCTDTSDQALLNKYDNRLVNGGCISRHGDTFCNVAKNEDDTKFSLAVSRCQRLQADYVFEYLGFILGIVMIGLGWMLHKRGGTSRATYV</sequence>
<comment type="subcellular location">
    <subcellularLocation>
        <location evidence="1">Membrane</location>
        <topology evidence="1">Multi-pass membrane protein</topology>
    </subcellularLocation>
</comment>
<feature type="transmembrane region" description="Helical" evidence="5">
    <location>
        <begin position="155"/>
        <end position="174"/>
    </location>
</feature>
<evidence type="ECO:0000256" key="2">
    <source>
        <dbReference type="ARBA" id="ARBA00022692"/>
    </source>
</evidence>
<protein>
    <submittedName>
        <fullName evidence="8">Marvel domain-containing protein</fullName>
    </submittedName>
</protein>
<feature type="transmembrane region" description="Helical" evidence="5">
    <location>
        <begin position="70"/>
        <end position="93"/>
    </location>
</feature>
<evidence type="ECO:0000256" key="6">
    <source>
        <dbReference type="SAM" id="SignalP"/>
    </source>
</evidence>
<feature type="signal peptide" evidence="6">
    <location>
        <begin position="1"/>
        <end position="22"/>
    </location>
</feature>
<dbReference type="InParanoid" id="A0A1Y2EA12"/>
<feature type="domain" description="MARVEL" evidence="7">
    <location>
        <begin position="8"/>
        <end position="165"/>
    </location>
</feature>
<evidence type="ECO:0000313" key="8">
    <source>
        <dbReference type="EMBL" id="ORY68382.1"/>
    </source>
</evidence>
<reference evidence="8 9" key="1">
    <citation type="submission" date="2016-07" db="EMBL/GenBank/DDBJ databases">
        <title>Pervasive Adenine N6-methylation of Active Genes in Fungi.</title>
        <authorList>
            <consortium name="DOE Joint Genome Institute"/>
            <person name="Mondo S.J."/>
            <person name="Dannebaum R.O."/>
            <person name="Kuo R.C."/>
            <person name="Labutti K."/>
            <person name="Haridas S."/>
            <person name="Kuo A."/>
            <person name="Salamov A."/>
            <person name="Ahrendt S.R."/>
            <person name="Lipzen A."/>
            <person name="Sullivan W."/>
            <person name="Andreopoulos W.B."/>
            <person name="Clum A."/>
            <person name="Lindquist E."/>
            <person name="Daum C."/>
            <person name="Ramamoorthy G.K."/>
            <person name="Gryganskyi A."/>
            <person name="Culley D."/>
            <person name="Magnuson J.K."/>
            <person name="James T.Y."/>
            <person name="O'Malley M.A."/>
            <person name="Stajich J.E."/>
            <person name="Spatafora J.W."/>
            <person name="Visel A."/>
            <person name="Grigoriev I.V."/>
        </authorList>
    </citation>
    <scope>NUCLEOTIDE SEQUENCE [LARGE SCALE GENOMIC DNA]</scope>
    <source>
        <strain evidence="8 9">CBS 129021</strain>
    </source>
</reference>
<evidence type="ECO:0000256" key="3">
    <source>
        <dbReference type="ARBA" id="ARBA00022989"/>
    </source>
</evidence>
<keyword evidence="6" id="KW-0732">Signal</keyword>
<keyword evidence="4 5" id="KW-0472">Membrane</keyword>
<accession>A0A1Y2EA12</accession>
<dbReference type="OrthoDB" id="2017497at2759"/>
<dbReference type="EMBL" id="MCFJ01000003">
    <property type="protein sequence ID" value="ORY68382.1"/>
    <property type="molecule type" value="Genomic_DNA"/>
</dbReference>
<dbReference type="Proteomes" id="UP000193689">
    <property type="component" value="Unassembled WGS sequence"/>
</dbReference>
<dbReference type="InterPro" id="IPR008253">
    <property type="entry name" value="Marvel"/>
</dbReference>
<dbReference type="InterPro" id="IPR052649">
    <property type="entry name" value="NCE102-like"/>
</dbReference>